<dbReference type="EMBL" id="QVLU01000011">
    <property type="protein sequence ID" value="RGE71261.1"/>
    <property type="molecule type" value="Genomic_DNA"/>
</dbReference>
<sequence>MKEKSKILECALEGIQLSEDEVRLVEWITGWDLWTVQQFSQIVEKCRMSTKDGQGRSRPNHN</sequence>
<dbReference type="RefSeq" id="WP_025489969.1">
    <property type="nucleotide sequence ID" value="NZ_JBKVAZ010000005.1"/>
</dbReference>
<evidence type="ECO:0000313" key="2">
    <source>
        <dbReference type="Proteomes" id="UP000261166"/>
    </source>
</evidence>
<proteinExistence type="predicted"/>
<dbReference type="Proteomes" id="UP000261166">
    <property type="component" value="Unassembled WGS sequence"/>
</dbReference>
<organism evidence="1 2">
    <name type="scientific">Eisenbergiella massiliensis</name>
    <dbReference type="NCBI Taxonomy" id="1720294"/>
    <lineage>
        <taxon>Bacteria</taxon>
        <taxon>Bacillati</taxon>
        <taxon>Bacillota</taxon>
        <taxon>Clostridia</taxon>
        <taxon>Lachnospirales</taxon>
        <taxon>Lachnospiraceae</taxon>
        <taxon>Eisenbergiella</taxon>
    </lineage>
</organism>
<accession>A0A3E3IWL8</accession>
<evidence type="ECO:0000313" key="1">
    <source>
        <dbReference type="EMBL" id="RGE71261.1"/>
    </source>
</evidence>
<dbReference type="AlphaFoldDB" id="A0A3E3IWL8"/>
<comment type="caution">
    <text evidence="1">The sequence shown here is derived from an EMBL/GenBank/DDBJ whole genome shotgun (WGS) entry which is preliminary data.</text>
</comment>
<protein>
    <submittedName>
        <fullName evidence="1">Uncharacterized protein</fullName>
    </submittedName>
</protein>
<dbReference type="OrthoDB" id="2970524at2"/>
<name>A0A3E3IWL8_9FIRM</name>
<gene>
    <name evidence="1" type="ORF">DWY69_13805</name>
</gene>
<reference evidence="1 2" key="1">
    <citation type="submission" date="2018-08" db="EMBL/GenBank/DDBJ databases">
        <title>A genome reference for cultivated species of the human gut microbiota.</title>
        <authorList>
            <person name="Zou Y."/>
            <person name="Xue W."/>
            <person name="Luo G."/>
        </authorList>
    </citation>
    <scope>NUCLEOTIDE SEQUENCE [LARGE SCALE GENOMIC DNA]</scope>
    <source>
        <strain evidence="1 2">AF26-4BH</strain>
    </source>
</reference>